<feature type="transmembrane region" description="Helical" evidence="1">
    <location>
        <begin position="81"/>
        <end position="100"/>
    </location>
</feature>
<dbReference type="PANTHER" id="PTHR16214:SF3">
    <property type="entry name" value="TRANSMEMBRANE PROTEIN 260"/>
    <property type="match status" value="1"/>
</dbReference>
<feature type="transmembrane region" description="Helical" evidence="1">
    <location>
        <begin position="181"/>
        <end position="198"/>
    </location>
</feature>
<feature type="transmembrane region" description="Helical" evidence="1">
    <location>
        <begin position="134"/>
        <end position="153"/>
    </location>
</feature>
<feature type="transmembrane region" description="Helical" evidence="1">
    <location>
        <begin position="336"/>
        <end position="356"/>
    </location>
</feature>
<protein>
    <submittedName>
        <fullName evidence="2">DUF2723 domain-containing protein</fullName>
    </submittedName>
</protein>
<evidence type="ECO:0000313" key="3">
    <source>
        <dbReference type="Proteomes" id="UP001168167"/>
    </source>
</evidence>
<feature type="transmembrane region" description="Helical" evidence="1">
    <location>
        <begin position="305"/>
        <end position="324"/>
    </location>
</feature>
<dbReference type="InterPro" id="IPR052724">
    <property type="entry name" value="GT117_domain-containing"/>
</dbReference>
<dbReference type="EMBL" id="JANQAO010000001">
    <property type="protein sequence ID" value="MDM5147037.1"/>
    <property type="molecule type" value="Genomic_DNA"/>
</dbReference>
<keyword evidence="1" id="KW-1133">Transmembrane helix</keyword>
<dbReference type="Proteomes" id="UP001168167">
    <property type="component" value="Unassembled WGS sequence"/>
</dbReference>
<feature type="transmembrane region" description="Helical" evidence="1">
    <location>
        <begin position="205"/>
        <end position="226"/>
    </location>
</feature>
<feature type="transmembrane region" description="Helical" evidence="1">
    <location>
        <begin position="107"/>
        <end position="128"/>
    </location>
</feature>
<reference evidence="2" key="2">
    <citation type="journal article" date="2023" name="Microbiome">
        <title>Synthase-selected sorting approach identifies a beta-lactone synthase in a nudibranch symbiotic bacterium.</title>
        <authorList>
            <person name="Dzunkova M."/>
            <person name="La Clair J.J."/>
            <person name="Tyml T."/>
            <person name="Doud D."/>
            <person name="Schulz F."/>
            <person name="Piquer-Esteban S."/>
            <person name="Porcel Sanchis D."/>
            <person name="Osborn A."/>
            <person name="Robinson D."/>
            <person name="Louie K.B."/>
            <person name="Bowen B.P."/>
            <person name="Bowers R.M."/>
            <person name="Lee J."/>
            <person name="Arnau V."/>
            <person name="Diaz-Villanueva W."/>
            <person name="Stepanauskas R."/>
            <person name="Gosliner T."/>
            <person name="Date S.V."/>
            <person name="Northen T.R."/>
            <person name="Cheng J.F."/>
            <person name="Burkart M.D."/>
            <person name="Woyke T."/>
        </authorList>
    </citation>
    <scope>NUCLEOTIDE SEQUENCE</scope>
    <source>
        <strain evidence="2">Df01</strain>
    </source>
</reference>
<proteinExistence type="predicted"/>
<feature type="transmembrane region" description="Helical" evidence="1">
    <location>
        <begin position="363"/>
        <end position="381"/>
    </location>
</feature>
<feature type="transmembrane region" description="Helical" evidence="1">
    <location>
        <begin position="279"/>
        <end position="298"/>
    </location>
</feature>
<keyword evidence="1" id="KW-0472">Membrane</keyword>
<dbReference type="Pfam" id="PF11028">
    <property type="entry name" value="TMEM260-like"/>
    <property type="match status" value="1"/>
</dbReference>
<organism evidence="2 3">
    <name type="scientific">Candidatus Doriopsillibacter californiensis</name>
    <dbReference type="NCBI Taxonomy" id="2970740"/>
    <lineage>
        <taxon>Bacteria</taxon>
        <taxon>Pseudomonadati</taxon>
        <taxon>Pseudomonadota</taxon>
        <taxon>Gammaproteobacteria</taxon>
        <taxon>Candidatus Tethybacterales</taxon>
        <taxon>Candidatus Persebacteraceae</taxon>
        <taxon>Candidatus Doriopsillibacter</taxon>
    </lineage>
</organism>
<evidence type="ECO:0000313" key="2">
    <source>
        <dbReference type="EMBL" id="MDM5147037.1"/>
    </source>
</evidence>
<dbReference type="PANTHER" id="PTHR16214">
    <property type="entry name" value="TRANSMEMBRANE PROTEIN 260"/>
    <property type="match status" value="1"/>
</dbReference>
<comment type="caution">
    <text evidence="2">The sequence shown here is derived from an EMBL/GenBank/DDBJ whole genome shotgun (WGS) entry which is preliminary data.</text>
</comment>
<dbReference type="InterPro" id="IPR021280">
    <property type="entry name" value="TMEM260-like"/>
</dbReference>
<gene>
    <name evidence="2" type="ORF">NQX30_01370</name>
</gene>
<sequence>MKRKLHYFSWRQEWPVGACIIVMLLTVYWHSMPPSVTFEDTGIISAVCYNAGIQHQPGYPLYTLLCIPVARLADILPINPAQATALFSAATAAIAAALFYEIASRLFAFRLLATASALTLGLGARFWSQAIIPEVYTLNVLLVALTLLLLLRLLRAPQRIHIFLWLCFVGGLGLANHWPLYVANAPAFILLFFAGGWRGLKNKPFVWTAGAGALVLGLAPYLYLIVRPHIEPPPLSIFTGLEDWTHIVDYVARAAYKKEEVPNIEHCVDSTLWGGQLLIWEYASLGALAAVFGVWRFCRRRPVMWTVAMLWGLVATAPLLGVVLCGDSEGGVARTVFAAYPLPAMLFLMIFVAAGLSVLPKPLGSVVAFLLMAVVGVVNWSTNDRSSDTLAENYSIAIMKALPQNAAIYCGRDSGFPLIYRHYALGERPDIKFVRSENNLLALTGKRRLFYIAAPFDNYARHDWGIMGELLPTQADGKVEAYIAPALIDFYATLPTIYNDFDEDTRQWDKIFMRTALFDVSRMLATAAHRQTLALSAQAVREVVRQTPEGLFGELMARTLGWANPVKHVEIREYLTVLRNISDDFLPAWRGQLSHMEAILYIGAGQWQAAYQKLEESVDIDPSPGNLAAIDLLQLLARDKKWEQYRQLRQRFATFDNISLPPLDAACAVALKKLCR</sequence>
<accession>A0ABT7QK97</accession>
<name>A0ABT7QK97_9GAMM</name>
<reference evidence="2" key="1">
    <citation type="submission" date="2022-08" db="EMBL/GenBank/DDBJ databases">
        <authorList>
            <person name="Dzunkova M."/>
            <person name="La Clair J."/>
            <person name="Tyml T."/>
            <person name="Doud D."/>
            <person name="Schulz F."/>
            <person name="Piquer S."/>
            <person name="Porcel Sanchis D."/>
            <person name="Osborn A."/>
            <person name="Robinson D."/>
            <person name="Louie K.B."/>
            <person name="Bowen B.P."/>
            <person name="Bowers R."/>
            <person name="Lee J."/>
            <person name="Arnau Llombart V."/>
            <person name="Diaz Villanueva W."/>
            <person name="Gosliner T."/>
            <person name="Northen T."/>
            <person name="Cheng J.-F."/>
            <person name="Burkart M.D."/>
            <person name="Woyke T."/>
        </authorList>
    </citation>
    <scope>NUCLEOTIDE SEQUENCE</scope>
    <source>
        <strain evidence="2">Df01</strain>
    </source>
</reference>
<keyword evidence="1" id="KW-0812">Transmembrane</keyword>
<feature type="transmembrane region" description="Helical" evidence="1">
    <location>
        <begin position="12"/>
        <end position="31"/>
    </location>
</feature>
<evidence type="ECO:0000256" key="1">
    <source>
        <dbReference type="SAM" id="Phobius"/>
    </source>
</evidence>
<keyword evidence="3" id="KW-1185">Reference proteome</keyword>
<feature type="transmembrane region" description="Helical" evidence="1">
    <location>
        <begin position="160"/>
        <end position="175"/>
    </location>
</feature>